<dbReference type="SUPFAM" id="SSF48056">
    <property type="entry name" value="Di-copper centre-containing domain"/>
    <property type="match status" value="1"/>
</dbReference>
<dbReference type="PRINTS" id="PR00092">
    <property type="entry name" value="TYROSINASE"/>
</dbReference>
<keyword evidence="1" id="KW-0479">Metal-binding</keyword>
<dbReference type="InterPro" id="IPR008922">
    <property type="entry name" value="Di-copper_centre_dom_sf"/>
</dbReference>
<gene>
    <name evidence="5" type="ORF">N4264_25580</name>
</gene>
<keyword evidence="6" id="KW-1185">Reference proteome</keyword>
<proteinExistence type="predicted"/>
<dbReference type="RefSeq" id="WP_261695024.1">
    <property type="nucleotide sequence ID" value="NZ_CP104694.1"/>
</dbReference>
<reference evidence="5" key="1">
    <citation type="submission" date="2022-09" db="EMBL/GenBank/DDBJ databases">
        <title>Tahibacter sp. nov., isolated from a fresh water.</title>
        <authorList>
            <person name="Baek J.H."/>
            <person name="Lee J.K."/>
            <person name="Kim J.M."/>
            <person name="Jeon C.O."/>
        </authorList>
    </citation>
    <scope>NUCLEOTIDE SEQUENCE</scope>
    <source>
        <strain evidence="5">W38</strain>
    </source>
</reference>
<dbReference type="InterPro" id="IPR002227">
    <property type="entry name" value="Tyrosinase_Cu-bd"/>
</dbReference>
<dbReference type="PROSITE" id="PS00498">
    <property type="entry name" value="TYROSINASE_2"/>
    <property type="match status" value="1"/>
</dbReference>
<feature type="domain" description="Tyrosinase copper-binding" evidence="4">
    <location>
        <begin position="248"/>
        <end position="259"/>
    </location>
</feature>
<dbReference type="InterPro" id="IPR057190">
    <property type="entry name" value="DUF7868"/>
</dbReference>
<name>A0ABY6BE40_9GAMM</name>
<evidence type="ECO:0000256" key="3">
    <source>
        <dbReference type="SAM" id="SignalP"/>
    </source>
</evidence>
<evidence type="ECO:0000256" key="2">
    <source>
        <dbReference type="ARBA" id="ARBA00023008"/>
    </source>
</evidence>
<protein>
    <submittedName>
        <fullName evidence="5">Tyrosinase family protein</fullName>
    </submittedName>
</protein>
<evidence type="ECO:0000259" key="4">
    <source>
        <dbReference type="PROSITE" id="PS00498"/>
    </source>
</evidence>
<evidence type="ECO:0000313" key="5">
    <source>
        <dbReference type="EMBL" id="UXI68057.1"/>
    </source>
</evidence>
<keyword evidence="3" id="KW-0732">Signal</keyword>
<feature type="signal peptide" evidence="3">
    <location>
        <begin position="1"/>
        <end position="28"/>
    </location>
</feature>
<dbReference type="Pfam" id="PF00264">
    <property type="entry name" value="Tyrosinase"/>
    <property type="match status" value="1"/>
</dbReference>
<dbReference type="Proteomes" id="UP001064632">
    <property type="component" value="Chromosome"/>
</dbReference>
<keyword evidence="2" id="KW-0186">Copper</keyword>
<accession>A0ABY6BE40</accession>
<sequence length="492" mass="54460">MTSNSRRNFVRSLASVPLALWVSRFASAADPLVRYDCRSTKGQEMLRIYADTVRKMQALRENDPRGWVWQWYTHFAGNTPKANEINRIFGSSPSAMRSLADEMWNTCQSHAGQDPNHFLPWHRMYVLYFESIIRELSGRADFTLPYWNYTTDGGAAGIVPVQFRRSTDPVWNVLYRSDRSANANAGRAIQGTNTSQMDVTNLMRLTSYSNVGSASGFCRTIDSQIHGFIHVLVGNANNMGAVPFAARDPLFWVHHCNIDRLWASWNRAGRSNPTAAWGEREFVFADGKGQRITGRLKNFFDTNSLGYVYENYVSVPAARAADLAMVASGRASASVRVAQADHHASLSNGAAEVELTPLVTSKTAAMVEETTRAAREGKRTYLVLKDLHTRAQPETLYNVYLQLPKGEVAGKSTVNLVGTIHFFDAQFHDHGNGHKADVVGENFHSFDVTELLAKLGREKALDGRALKVTIAATGVPVAGADPMVGTIALVRQ</sequence>
<evidence type="ECO:0000313" key="6">
    <source>
        <dbReference type="Proteomes" id="UP001064632"/>
    </source>
</evidence>
<dbReference type="Pfam" id="PF25271">
    <property type="entry name" value="DUF7868"/>
    <property type="match status" value="1"/>
</dbReference>
<dbReference type="PANTHER" id="PTHR11474:SF76">
    <property type="entry name" value="SHKT DOMAIN-CONTAINING PROTEIN"/>
    <property type="match status" value="1"/>
</dbReference>
<dbReference type="EMBL" id="CP104694">
    <property type="protein sequence ID" value="UXI68057.1"/>
    <property type="molecule type" value="Genomic_DNA"/>
</dbReference>
<dbReference type="PANTHER" id="PTHR11474">
    <property type="entry name" value="TYROSINASE FAMILY MEMBER"/>
    <property type="match status" value="1"/>
</dbReference>
<evidence type="ECO:0000256" key="1">
    <source>
        <dbReference type="ARBA" id="ARBA00022723"/>
    </source>
</evidence>
<dbReference type="InterPro" id="IPR050316">
    <property type="entry name" value="Tyrosinase/Hemocyanin"/>
</dbReference>
<organism evidence="5 6">
    <name type="scientific">Tahibacter amnicola</name>
    <dbReference type="NCBI Taxonomy" id="2976241"/>
    <lineage>
        <taxon>Bacteria</taxon>
        <taxon>Pseudomonadati</taxon>
        <taxon>Pseudomonadota</taxon>
        <taxon>Gammaproteobacteria</taxon>
        <taxon>Lysobacterales</taxon>
        <taxon>Rhodanobacteraceae</taxon>
        <taxon>Tahibacter</taxon>
    </lineage>
</organism>
<dbReference type="Gene3D" id="1.10.1280.10">
    <property type="entry name" value="Di-copper center containing domain from catechol oxidase"/>
    <property type="match status" value="1"/>
</dbReference>
<feature type="chain" id="PRO_5045228938" evidence="3">
    <location>
        <begin position="29"/>
        <end position="492"/>
    </location>
</feature>